<evidence type="ECO:0000313" key="2">
    <source>
        <dbReference type="EMBL" id="WEF31359.1"/>
    </source>
</evidence>
<dbReference type="RefSeq" id="WP_277414134.1">
    <property type="nucleotide sequence ID" value="NZ_CP119083.1"/>
</dbReference>
<protein>
    <submittedName>
        <fullName evidence="2">PEP-CTERM sorting domain-containing protein</fullName>
    </submittedName>
</protein>
<sequence length="168" mass="17991">MDDGATFAQASTEGGLGDISTIAYATPSVVRFGEAHVGSRVNQMIELTVQPHTVLIMSGHLHVLSAYALDGARYLSIASASVSFLSDGASASESHSTVTNWNTDTTDEWDKDLMLAYANGSDDNVAVRFYLATWTSMSVTPPIPEPETWTMLGAGMLLLGAAGRYRRR</sequence>
<dbReference type="EMBL" id="CP119083">
    <property type="protein sequence ID" value="WEF31359.1"/>
    <property type="molecule type" value="Genomic_DNA"/>
</dbReference>
<dbReference type="Pfam" id="PF07589">
    <property type="entry name" value="PEP-CTERM"/>
    <property type="match status" value="1"/>
</dbReference>
<keyword evidence="3" id="KW-1185">Reference proteome</keyword>
<dbReference type="InterPro" id="IPR013424">
    <property type="entry name" value="Ice-binding_C"/>
</dbReference>
<dbReference type="Proteomes" id="UP001216510">
    <property type="component" value="Chromosome"/>
</dbReference>
<accession>A0ABY8BAJ2</accession>
<gene>
    <name evidence="2" type="ORF">PX653_18070</name>
</gene>
<reference evidence="2 3" key="1">
    <citation type="submission" date="2023-02" db="EMBL/GenBank/DDBJ databases">
        <title>Gemone sequence of Telluria chitinolytica ACM 3522T.</title>
        <authorList>
            <person name="Frediansyah A."/>
            <person name="Miess H."/>
            <person name="Gross H."/>
        </authorList>
    </citation>
    <scope>NUCLEOTIDE SEQUENCE [LARGE SCALE GENOMIC DNA]</scope>
    <source>
        <strain evidence="2 3">ACM 3522</strain>
    </source>
</reference>
<name>A0ABY8BAJ2_9BURK</name>
<organism evidence="2 3">
    <name type="scientific">Pseudoduganella chitinolytica</name>
    <dbReference type="NCBI Taxonomy" id="34070"/>
    <lineage>
        <taxon>Bacteria</taxon>
        <taxon>Pseudomonadati</taxon>
        <taxon>Pseudomonadota</taxon>
        <taxon>Betaproteobacteria</taxon>
        <taxon>Burkholderiales</taxon>
        <taxon>Oxalobacteraceae</taxon>
        <taxon>Telluria group</taxon>
        <taxon>Pseudoduganella</taxon>
    </lineage>
</organism>
<feature type="domain" description="Ice-binding protein C-terminal" evidence="1">
    <location>
        <begin position="142"/>
        <end position="167"/>
    </location>
</feature>
<evidence type="ECO:0000259" key="1">
    <source>
        <dbReference type="Pfam" id="PF07589"/>
    </source>
</evidence>
<proteinExistence type="predicted"/>
<evidence type="ECO:0000313" key="3">
    <source>
        <dbReference type="Proteomes" id="UP001216510"/>
    </source>
</evidence>